<dbReference type="GO" id="GO:0006886">
    <property type="term" value="P:intracellular protein transport"/>
    <property type="evidence" value="ECO:0007669"/>
    <property type="project" value="InterPro"/>
</dbReference>
<dbReference type="OMA" id="YSPSIRW"/>
<proteinExistence type="predicted"/>
<dbReference type="InterPro" id="IPR008153">
    <property type="entry name" value="GAE_dom"/>
</dbReference>
<protein>
    <recommendedName>
        <fullName evidence="8">GAE domain-containing protein</fullName>
    </recommendedName>
</protein>
<dbReference type="SMART" id="SM00809">
    <property type="entry name" value="Alpha_adaptinC2"/>
    <property type="match status" value="1"/>
</dbReference>
<keyword evidence="4" id="KW-0653">Protein transport</keyword>
<feature type="region of interest" description="Disordered" evidence="7">
    <location>
        <begin position="184"/>
        <end position="206"/>
    </location>
</feature>
<sequence length="478" mass="51509">MISVLIEAGNHITDAVVNALIVAISNAIDLQGYTVRTLFRAFQNWRGQESFAQVTVWCIGEFGDMLVNHVGELQVEEPITVTESDAVDVVEKVLKDSRVKPETRAIALTSLLKLSSRFPVCTERIKELVSQSKDSFILELQQRAIEFGSILVKHQNIKEVLVERMPVLDEATYIAKKSDEANVGISSNDKTESVSTSSSSKLVPNGHVKPVAAPTAALKDLLDLSAEDIPASKQSADNFLQDLLGLTTMSSDSNNSQAQTSGGADVLFDLLSLGNTTSSSATSVLNLTQSGFPPPQQAPLQPSISSLLDDQPNKHNASVMVNGLLDGETPTVGQPSSDFLGDLFSGSQSIPVTKAEIPQFPTVDVFTSKALKVTFSFTKPPGKPQSTQIDAVYVNLSPNPYANFIFQAAVPKFIQLQLEPASSSVLPPQGEGVITQKIIVHNNMHGQKNLAMKIRIAYKVNNQDALEQGQINNFPAGL</sequence>
<dbReference type="SUPFAM" id="SSF49348">
    <property type="entry name" value="Clathrin adaptor appendage domain"/>
    <property type="match status" value="1"/>
</dbReference>
<evidence type="ECO:0000256" key="3">
    <source>
        <dbReference type="ARBA" id="ARBA00022448"/>
    </source>
</evidence>
<dbReference type="EMBL" id="CM035442">
    <property type="protein sequence ID" value="KAH7279346.1"/>
    <property type="molecule type" value="Genomic_DNA"/>
</dbReference>
<feature type="domain" description="GAE" evidence="8">
    <location>
        <begin position="358"/>
        <end position="475"/>
    </location>
</feature>
<dbReference type="OrthoDB" id="996157at2759"/>
<comment type="subcellular location">
    <subcellularLocation>
        <location evidence="1">Endomembrane system</location>
    </subcellularLocation>
    <subcellularLocation>
        <location evidence="2">Golgi apparatus</location>
    </subcellularLocation>
</comment>
<evidence type="ECO:0000256" key="7">
    <source>
        <dbReference type="SAM" id="MobiDB-lite"/>
    </source>
</evidence>
<evidence type="ECO:0000256" key="2">
    <source>
        <dbReference type="ARBA" id="ARBA00004555"/>
    </source>
</evidence>
<dbReference type="InterPro" id="IPR013041">
    <property type="entry name" value="Clathrin_app_Ig-like_sf"/>
</dbReference>
<dbReference type="GO" id="GO:0016192">
    <property type="term" value="P:vesicle-mediated transport"/>
    <property type="evidence" value="ECO:0007669"/>
    <property type="project" value="InterPro"/>
</dbReference>
<dbReference type="SUPFAM" id="SSF48371">
    <property type="entry name" value="ARM repeat"/>
    <property type="match status" value="1"/>
</dbReference>
<reference evidence="9" key="1">
    <citation type="submission" date="2021-08" db="EMBL/GenBank/DDBJ databases">
        <title>WGS assembly of Ceratopteris richardii.</title>
        <authorList>
            <person name="Marchant D.B."/>
            <person name="Chen G."/>
            <person name="Jenkins J."/>
            <person name="Shu S."/>
            <person name="Leebens-Mack J."/>
            <person name="Grimwood J."/>
            <person name="Schmutz J."/>
            <person name="Soltis P."/>
            <person name="Soltis D."/>
            <person name="Chen Z.-H."/>
        </authorList>
    </citation>
    <scope>NUCLEOTIDE SEQUENCE</scope>
    <source>
        <strain evidence="9">Whitten #5841</strain>
        <tissue evidence="9">Leaf</tissue>
    </source>
</reference>
<keyword evidence="3" id="KW-0813">Transport</keyword>
<evidence type="ECO:0000256" key="1">
    <source>
        <dbReference type="ARBA" id="ARBA00004308"/>
    </source>
</evidence>
<dbReference type="PROSITE" id="PS50180">
    <property type="entry name" value="GAE"/>
    <property type="match status" value="1"/>
</dbReference>
<evidence type="ECO:0000313" key="10">
    <source>
        <dbReference type="Proteomes" id="UP000825935"/>
    </source>
</evidence>
<evidence type="ECO:0000313" key="9">
    <source>
        <dbReference type="EMBL" id="KAH7279346.1"/>
    </source>
</evidence>
<dbReference type="Gene3D" id="1.25.10.10">
    <property type="entry name" value="Leucine-rich Repeat Variant"/>
    <property type="match status" value="1"/>
</dbReference>
<evidence type="ECO:0000259" key="8">
    <source>
        <dbReference type="PROSITE" id="PS50180"/>
    </source>
</evidence>
<dbReference type="InterPro" id="IPR050840">
    <property type="entry name" value="Adaptor_Complx_Large_Subunit"/>
</dbReference>
<accession>A0A8T2Q6R3</accession>
<dbReference type="InterPro" id="IPR002553">
    <property type="entry name" value="Clathrin/coatomer_adapt-like_N"/>
</dbReference>
<dbReference type="GO" id="GO:0005794">
    <property type="term" value="C:Golgi apparatus"/>
    <property type="evidence" value="ECO:0007669"/>
    <property type="project" value="UniProtKB-SubCell"/>
</dbReference>
<dbReference type="InterPro" id="IPR008152">
    <property type="entry name" value="Clathrin_a/b/g-adaptin_app_Ig"/>
</dbReference>
<dbReference type="Pfam" id="PF01602">
    <property type="entry name" value="Adaptin_N"/>
    <property type="match status" value="1"/>
</dbReference>
<dbReference type="GO" id="GO:0030117">
    <property type="term" value="C:membrane coat"/>
    <property type="evidence" value="ECO:0007669"/>
    <property type="project" value="InterPro"/>
</dbReference>
<dbReference type="PANTHER" id="PTHR22780">
    <property type="entry name" value="ADAPTIN, ALPHA/GAMMA/EPSILON"/>
    <property type="match status" value="1"/>
</dbReference>
<evidence type="ECO:0000256" key="6">
    <source>
        <dbReference type="ARBA" id="ARBA00023136"/>
    </source>
</evidence>
<gene>
    <name evidence="9" type="ORF">KP509_37G015500</name>
</gene>
<dbReference type="InterPro" id="IPR016024">
    <property type="entry name" value="ARM-type_fold"/>
</dbReference>
<dbReference type="Proteomes" id="UP000825935">
    <property type="component" value="Chromosome 37"/>
</dbReference>
<keyword evidence="10" id="KW-1185">Reference proteome</keyword>
<keyword evidence="6" id="KW-0472">Membrane</keyword>
<dbReference type="AlphaFoldDB" id="A0A8T2Q6R3"/>
<keyword evidence="5" id="KW-0333">Golgi apparatus</keyword>
<name>A0A8T2Q6R3_CERRI</name>
<dbReference type="InterPro" id="IPR011989">
    <property type="entry name" value="ARM-like"/>
</dbReference>
<dbReference type="Gene3D" id="2.60.40.1230">
    <property type="match status" value="1"/>
</dbReference>
<evidence type="ECO:0000256" key="5">
    <source>
        <dbReference type="ARBA" id="ARBA00023034"/>
    </source>
</evidence>
<comment type="caution">
    <text evidence="9">The sequence shown here is derived from an EMBL/GenBank/DDBJ whole genome shotgun (WGS) entry which is preliminary data.</text>
</comment>
<dbReference type="Pfam" id="PF02883">
    <property type="entry name" value="Alpha_adaptinC2"/>
    <property type="match status" value="1"/>
</dbReference>
<evidence type="ECO:0000256" key="4">
    <source>
        <dbReference type="ARBA" id="ARBA00022927"/>
    </source>
</evidence>
<organism evidence="9 10">
    <name type="scientific">Ceratopteris richardii</name>
    <name type="common">Triangle waterfern</name>
    <dbReference type="NCBI Taxonomy" id="49495"/>
    <lineage>
        <taxon>Eukaryota</taxon>
        <taxon>Viridiplantae</taxon>
        <taxon>Streptophyta</taxon>
        <taxon>Embryophyta</taxon>
        <taxon>Tracheophyta</taxon>
        <taxon>Polypodiopsida</taxon>
        <taxon>Polypodiidae</taxon>
        <taxon>Polypodiales</taxon>
        <taxon>Pteridineae</taxon>
        <taxon>Pteridaceae</taxon>
        <taxon>Parkerioideae</taxon>
        <taxon>Ceratopteris</taxon>
    </lineage>
</organism>